<organism evidence="3 4">
    <name type="scientific">Cirrhinus molitorella</name>
    <name type="common">mud carp</name>
    <dbReference type="NCBI Taxonomy" id="172907"/>
    <lineage>
        <taxon>Eukaryota</taxon>
        <taxon>Metazoa</taxon>
        <taxon>Chordata</taxon>
        <taxon>Craniata</taxon>
        <taxon>Vertebrata</taxon>
        <taxon>Euteleostomi</taxon>
        <taxon>Actinopterygii</taxon>
        <taxon>Neopterygii</taxon>
        <taxon>Teleostei</taxon>
        <taxon>Ostariophysi</taxon>
        <taxon>Cypriniformes</taxon>
        <taxon>Cyprinidae</taxon>
        <taxon>Labeoninae</taxon>
        <taxon>Labeonini</taxon>
        <taxon>Cirrhinus</taxon>
    </lineage>
</organism>
<feature type="domain" description="Scaffolding anchor of CK1" evidence="2">
    <location>
        <begin position="34"/>
        <end position="299"/>
    </location>
</feature>
<dbReference type="PANTHER" id="PTHR16181">
    <property type="entry name" value="PROTEIN FAM83A-RELATED"/>
    <property type="match status" value="1"/>
</dbReference>
<dbReference type="EMBL" id="JAYMGO010000011">
    <property type="protein sequence ID" value="KAL1265011.1"/>
    <property type="molecule type" value="Genomic_DNA"/>
</dbReference>
<dbReference type="Pfam" id="PF07894">
    <property type="entry name" value="SACK1"/>
    <property type="match status" value="1"/>
</dbReference>
<dbReference type="InterPro" id="IPR012461">
    <property type="entry name" value="SACK1"/>
</dbReference>
<dbReference type="Gene3D" id="3.30.870.10">
    <property type="entry name" value="Endonuclease Chain A"/>
    <property type="match status" value="1"/>
</dbReference>
<dbReference type="SUPFAM" id="SSF56024">
    <property type="entry name" value="Phospholipase D/nuclease"/>
    <property type="match status" value="1"/>
</dbReference>
<gene>
    <name evidence="3" type="ORF">QQF64_003038</name>
</gene>
<dbReference type="Proteomes" id="UP001558613">
    <property type="component" value="Unassembled WGS sequence"/>
</dbReference>
<evidence type="ECO:0000259" key="2">
    <source>
        <dbReference type="Pfam" id="PF07894"/>
    </source>
</evidence>
<evidence type="ECO:0000313" key="3">
    <source>
        <dbReference type="EMBL" id="KAL1265011.1"/>
    </source>
</evidence>
<reference evidence="3 4" key="1">
    <citation type="submission" date="2023-09" db="EMBL/GenBank/DDBJ databases">
        <authorList>
            <person name="Wang M."/>
        </authorList>
    </citation>
    <scope>NUCLEOTIDE SEQUENCE [LARGE SCALE GENOMIC DNA]</scope>
    <source>
        <strain evidence="3">GT-2023</strain>
        <tissue evidence="3">Liver</tissue>
    </source>
</reference>
<comment type="similarity">
    <text evidence="1">Belongs to the FAM83 family.</text>
</comment>
<proteinExistence type="inferred from homology"/>
<sequence length="633" mass="71948">MTTTDSREEGYISISNHVGLSRAKPQRKRCLPCVDKASPSFLHCEEERYCVESLVSSGSEAFYTKLHHEQIGSFLSPCEVNQISKWTEDYHQSDAVVEDGNGEVEVGSDGEDFSGHYFPTESDTPAPCLELGWPEKTIWMDMGQIHIYTNPPAEEAPSIREVLRRLLQGATKLIAIVTDKLSDSAVIADLQNAASRGIPVYIILNKRSVEENCFLHQLQHPNIKVRLLGGKTYLTRDTKMVVGELKDNFVLVDLETVMFGSYSLSWTDAHLHRQLVTVLSGRVVESFDREFRILYAASLPIPDTWKAGKPASEPKEYKKLPPLHTNCNKIELSEFISSPPPAPIDNFLDWEEMGVIQRFPDSPLTPPEAAAVPFQHRHLLEKIPGRWEPPYDFNSRLLPPHQEDNKFNSMFLSDLRHPEYQRARRHYSPGEMHSNEVVNRPLQIPDRITYPLLNSENEERFPVYKSRAHRMEMTPDDDLGPSARREPYLRRDRVLGDTMNPEGTTKPHFKKPSELTRSKTFSTLSDILKRVNARASSSGQQRADNQVSGISKSTMDLNLQRSDAQSNARTTNADNLPLTPALALMKKRNDEIKSGLLRSMPSVFAPGFRAPNFGLQREKWRAPFRSHRSEEEH</sequence>
<comment type="caution">
    <text evidence="3">The sequence shown here is derived from an EMBL/GenBank/DDBJ whole genome shotgun (WGS) entry which is preliminary data.</text>
</comment>
<keyword evidence="4" id="KW-1185">Reference proteome</keyword>
<name>A0ABR3MIW7_9TELE</name>
<accession>A0ABR3MIW7</accession>
<dbReference type="InterPro" id="IPR050944">
    <property type="entry name" value="FAM83"/>
</dbReference>
<evidence type="ECO:0000256" key="1">
    <source>
        <dbReference type="ARBA" id="ARBA00006937"/>
    </source>
</evidence>
<dbReference type="PANTHER" id="PTHR16181:SF29">
    <property type="entry name" value="PROTEIN FAM83A-RELATED"/>
    <property type="match status" value="1"/>
</dbReference>
<evidence type="ECO:0000313" key="4">
    <source>
        <dbReference type="Proteomes" id="UP001558613"/>
    </source>
</evidence>
<protein>
    <recommendedName>
        <fullName evidence="2">Scaffolding anchor of CK1 domain-containing protein</fullName>
    </recommendedName>
</protein>